<reference evidence="2 3" key="1">
    <citation type="submission" date="2014-06" db="EMBL/GenBank/DDBJ databases">
        <title>Draft genome sequence of iron oxidizing acidophile Leptospirillum ferriphilum DSM14647.</title>
        <authorList>
            <person name="Cardenas J.P."/>
            <person name="Lazcano M."/>
            <person name="Ossandon F.J."/>
            <person name="Corbett M."/>
            <person name="Holmes D.S."/>
            <person name="Watkin E."/>
        </authorList>
    </citation>
    <scope>NUCLEOTIDE SEQUENCE [LARGE SCALE GENOMIC DNA]</scope>
    <source>
        <strain evidence="2 3">DSM 14647</strain>
    </source>
</reference>
<dbReference type="InterPro" id="IPR018733">
    <property type="entry name" value="DUF2274"/>
</dbReference>
<dbReference type="EMBL" id="JPGK01000005">
    <property type="protein sequence ID" value="KGA93742.1"/>
    <property type="molecule type" value="Genomic_DNA"/>
</dbReference>
<evidence type="ECO:0000313" key="3">
    <source>
        <dbReference type="Proteomes" id="UP000029452"/>
    </source>
</evidence>
<accession>A0A094WDL8</accession>
<feature type="region of interest" description="Disordered" evidence="1">
    <location>
        <begin position="71"/>
        <end position="90"/>
    </location>
</feature>
<name>A0A094WDL8_9BACT</name>
<dbReference type="RefSeq" id="WP_036082360.1">
    <property type="nucleotide sequence ID" value="NZ_JPGK01000005.1"/>
</dbReference>
<dbReference type="Pfam" id="PF10038">
    <property type="entry name" value="DUF2274"/>
    <property type="match status" value="1"/>
</dbReference>
<dbReference type="Proteomes" id="UP000029452">
    <property type="component" value="Unassembled WGS sequence"/>
</dbReference>
<organism evidence="2 3">
    <name type="scientific">Leptospirillum ferriphilum</name>
    <dbReference type="NCBI Taxonomy" id="178606"/>
    <lineage>
        <taxon>Bacteria</taxon>
        <taxon>Pseudomonadati</taxon>
        <taxon>Nitrospirota</taxon>
        <taxon>Nitrospiria</taxon>
        <taxon>Nitrospirales</taxon>
        <taxon>Nitrospiraceae</taxon>
        <taxon>Leptospirillum</taxon>
    </lineage>
</organism>
<proteinExistence type="predicted"/>
<protein>
    <recommendedName>
        <fullName evidence="4">DUF2274 domain-containing protein</fullName>
    </recommendedName>
</protein>
<dbReference type="AlphaFoldDB" id="A0A094WDL8"/>
<dbReference type="PATRIC" id="fig|178606.4.peg.1455"/>
<gene>
    <name evidence="2" type="ORF">LptCag_1452</name>
</gene>
<evidence type="ECO:0000313" key="2">
    <source>
        <dbReference type="EMBL" id="KGA93742.1"/>
    </source>
</evidence>
<sequence>MPLNLRLSPKSVLPEKKVSLTLTGDLAGDILLYCDAYNKEYGSNVTPKELVAMMLKNFLDKDRSFQAIKKKGLDTGKQKKEEEISSRSEI</sequence>
<evidence type="ECO:0000256" key="1">
    <source>
        <dbReference type="SAM" id="MobiDB-lite"/>
    </source>
</evidence>
<evidence type="ECO:0008006" key="4">
    <source>
        <dbReference type="Google" id="ProtNLM"/>
    </source>
</evidence>
<comment type="caution">
    <text evidence="2">The sequence shown here is derived from an EMBL/GenBank/DDBJ whole genome shotgun (WGS) entry which is preliminary data.</text>
</comment>